<dbReference type="GO" id="GO:0000271">
    <property type="term" value="P:polysaccharide biosynthetic process"/>
    <property type="evidence" value="ECO:0007669"/>
    <property type="project" value="TreeGrafter"/>
</dbReference>
<dbReference type="PANTHER" id="PTHR23028">
    <property type="entry name" value="ACETYLTRANSFERASE"/>
    <property type="match status" value="1"/>
</dbReference>
<feature type="transmembrane region" description="Helical" evidence="1">
    <location>
        <begin position="95"/>
        <end position="119"/>
    </location>
</feature>
<dbReference type="AlphaFoldDB" id="A0A1C7D6U2"/>
<feature type="transmembrane region" description="Helical" evidence="1">
    <location>
        <begin position="252"/>
        <end position="274"/>
    </location>
</feature>
<dbReference type="Pfam" id="PF01757">
    <property type="entry name" value="Acyl_transf_3"/>
    <property type="match status" value="1"/>
</dbReference>
<feature type="transmembrane region" description="Helical" evidence="1">
    <location>
        <begin position="15"/>
        <end position="34"/>
    </location>
</feature>
<dbReference type="KEGG" id="anh:A6F65_00872"/>
<keyword evidence="1" id="KW-0472">Membrane</keyword>
<dbReference type="GO" id="GO:0016747">
    <property type="term" value="F:acyltransferase activity, transferring groups other than amino-acyl groups"/>
    <property type="evidence" value="ECO:0007669"/>
    <property type="project" value="InterPro"/>
</dbReference>
<dbReference type="OrthoDB" id="9767863at2"/>
<sequence>MTVESTKAKIVSVQALRALAAGTVALVHIAWGFADHVGGGFGVRIDMERAAQAAVVVFFVISGFIMVVASRHLFGEPGARRIFLLRRAIRILPPYWIASALLAAVLGLMLAQDLDWLRFAQSLVLVPYWPDNGSIRPTMFLWTGWTLFFEMVFYLLFGMLMTRGRAAAISGALCGIAVLVLAGFFIPPENVIAWSLTRPILLMFPVGIAMAVLRESGLALPAALRLAILAAAAASWWMLDAPGSTVSLGVDYVLWAGLPPVLFTIAVLGGPLDLPAPAFWNAGGDISYALYLLHVPLAWAWIWIYPRLPFVEPDPWGFLVTVSFITLLASWIFYRFVEVPLTRRLLRLSGAREDRSEMTHRATSSLPRVRQ</sequence>
<organism evidence="3 4">
    <name type="scientific">Paraurantiacibacter namhicola</name>
    <dbReference type="NCBI Taxonomy" id="645517"/>
    <lineage>
        <taxon>Bacteria</taxon>
        <taxon>Pseudomonadati</taxon>
        <taxon>Pseudomonadota</taxon>
        <taxon>Alphaproteobacteria</taxon>
        <taxon>Sphingomonadales</taxon>
        <taxon>Erythrobacteraceae</taxon>
        <taxon>Paraurantiacibacter</taxon>
    </lineage>
</organism>
<dbReference type="EMBL" id="CP016545">
    <property type="protein sequence ID" value="ANU07189.1"/>
    <property type="molecule type" value="Genomic_DNA"/>
</dbReference>
<dbReference type="InterPro" id="IPR002656">
    <property type="entry name" value="Acyl_transf_3_dom"/>
</dbReference>
<evidence type="ECO:0000259" key="2">
    <source>
        <dbReference type="Pfam" id="PF01757"/>
    </source>
</evidence>
<keyword evidence="1" id="KW-1133">Transmembrane helix</keyword>
<feature type="transmembrane region" description="Helical" evidence="1">
    <location>
        <begin position="316"/>
        <end position="337"/>
    </location>
</feature>
<feature type="transmembrane region" description="Helical" evidence="1">
    <location>
        <begin position="192"/>
        <end position="213"/>
    </location>
</feature>
<keyword evidence="3" id="KW-0012">Acyltransferase</keyword>
<dbReference type="RefSeq" id="WP_067786277.1">
    <property type="nucleotide sequence ID" value="NZ_CP016545.1"/>
</dbReference>
<gene>
    <name evidence="3" type="ORF">A6F65_00872</name>
</gene>
<proteinExistence type="predicted"/>
<evidence type="ECO:0000256" key="1">
    <source>
        <dbReference type="SAM" id="Phobius"/>
    </source>
</evidence>
<evidence type="ECO:0000313" key="4">
    <source>
        <dbReference type="Proteomes" id="UP000092698"/>
    </source>
</evidence>
<feature type="transmembrane region" description="Helical" evidence="1">
    <location>
        <begin position="139"/>
        <end position="160"/>
    </location>
</feature>
<feature type="transmembrane region" description="Helical" evidence="1">
    <location>
        <begin position="167"/>
        <end position="186"/>
    </location>
</feature>
<dbReference type="InterPro" id="IPR050879">
    <property type="entry name" value="Acyltransferase_3"/>
</dbReference>
<protein>
    <submittedName>
        <fullName evidence="3">Acyltransferase family protein</fullName>
    </submittedName>
</protein>
<evidence type="ECO:0000313" key="3">
    <source>
        <dbReference type="EMBL" id="ANU07189.1"/>
    </source>
</evidence>
<keyword evidence="3" id="KW-0808">Transferase</keyword>
<dbReference type="STRING" id="645517.A6F65_00872"/>
<keyword evidence="1" id="KW-0812">Transmembrane</keyword>
<dbReference type="Proteomes" id="UP000092698">
    <property type="component" value="Chromosome"/>
</dbReference>
<name>A0A1C7D6U2_9SPHN</name>
<dbReference type="PANTHER" id="PTHR23028:SF131">
    <property type="entry name" value="BLR2367 PROTEIN"/>
    <property type="match status" value="1"/>
</dbReference>
<feature type="transmembrane region" description="Helical" evidence="1">
    <location>
        <begin position="218"/>
        <end position="237"/>
    </location>
</feature>
<feature type="transmembrane region" description="Helical" evidence="1">
    <location>
        <begin position="54"/>
        <end position="74"/>
    </location>
</feature>
<reference evidence="3 4" key="1">
    <citation type="submission" date="2016-07" db="EMBL/GenBank/DDBJ databases">
        <title>Complete genome sequence of Altererythrobacter namhicola JCM 16345T, containing esterase-encoding genes.</title>
        <authorList>
            <person name="Cheng H."/>
            <person name="Wu Y.-H."/>
            <person name="Jian S.-L."/>
            <person name="Huo Y.-Y."/>
            <person name="Wang C.-S."/>
            <person name="Xu X.-W."/>
        </authorList>
    </citation>
    <scope>NUCLEOTIDE SEQUENCE [LARGE SCALE GENOMIC DNA]</scope>
    <source>
        <strain evidence="3 4">JCM 16345</strain>
    </source>
</reference>
<feature type="domain" description="Acyltransferase 3" evidence="2">
    <location>
        <begin position="12"/>
        <end position="335"/>
    </location>
</feature>
<dbReference type="GO" id="GO:0016020">
    <property type="term" value="C:membrane"/>
    <property type="evidence" value="ECO:0007669"/>
    <property type="project" value="TreeGrafter"/>
</dbReference>
<feature type="transmembrane region" description="Helical" evidence="1">
    <location>
        <begin position="286"/>
        <end position="304"/>
    </location>
</feature>
<accession>A0A1C7D6U2</accession>
<keyword evidence="4" id="KW-1185">Reference proteome</keyword>